<dbReference type="EMBL" id="KQ997142">
    <property type="protein sequence ID" value="KZV44241.1"/>
    <property type="molecule type" value="Genomic_DNA"/>
</dbReference>
<gene>
    <name evidence="1" type="ORF">F511_10727</name>
</gene>
<name>A0A2Z7CB28_9LAMI</name>
<evidence type="ECO:0000313" key="2">
    <source>
        <dbReference type="Proteomes" id="UP000250235"/>
    </source>
</evidence>
<protein>
    <submittedName>
        <fullName evidence="1">Uncharacterized protein</fullName>
    </submittedName>
</protein>
<sequence length="125" mass="14599">MFLVDWTVKMRIRPPEVETSICDAKYHVSLKQELPPPLLNTLTPPPPLRRKTVFGLVFQGEFVGDKSFSLLVQADWRDIDSGRGPDWRYLPQSTVKCRFLYETGRSQEQVPTRYSLETPYECHRI</sequence>
<reference evidence="1 2" key="1">
    <citation type="journal article" date="2015" name="Proc. Natl. Acad. Sci. U.S.A.">
        <title>The resurrection genome of Boea hygrometrica: A blueprint for survival of dehydration.</title>
        <authorList>
            <person name="Xiao L."/>
            <person name="Yang G."/>
            <person name="Zhang L."/>
            <person name="Yang X."/>
            <person name="Zhao S."/>
            <person name="Ji Z."/>
            <person name="Zhou Q."/>
            <person name="Hu M."/>
            <person name="Wang Y."/>
            <person name="Chen M."/>
            <person name="Xu Y."/>
            <person name="Jin H."/>
            <person name="Xiao X."/>
            <person name="Hu G."/>
            <person name="Bao F."/>
            <person name="Hu Y."/>
            <person name="Wan P."/>
            <person name="Li L."/>
            <person name="Deng X."/>
            <person name="Kuang T."/>
            <person name="Xiang C."/>
            <person name="Zhu J.K."/>
            <person name="Oliver M.J."/>
            <person name="He Y."/>
        </authorList>
    </citation>
    <scope>NUCLEOTIDE SEQUENCE [LARGE SCALE GENOMIC DNA]</scope>
    <source>
        <strain evidence="2">cv. XS01</strain>
    </source>
</reference>
<evidence type="ECO:0000313" key="1">
    <source>
        <dbReference type="EMBL" id="KZV44241.1"/>
    </source>
</evidence>
<dbReference type="Proteomes" id="UP000250235">
    <property type="component" value="Unassembled WGS sequence"/>
</dbReference>
<proteinExistence type="predicted"/>
<accession>A0A2Z7CB28</accession>
<dbReference type="AlphaFoldDB" id="A0A2Z7CB28"/>
<organism evidence="1 2">
    <name type="scientific">Dorcoceras hygrometricum</name>
    <dbReference type="NCBI Taxonomy" id="472368"/>
    <lineage>
        <taxon>Eukaryota</taxon>
        <taxon>Viridiplantae</taxon>
        <taxon>Streptophyta</taxon>
        <taxon>Embryophyta</taxon>
        <taxon>Tracheophyta</taxon>
        <taxon>Spermatophyta</taxon>
        <taxon>Magnoliopsida</taxon>
        <taxon>eudicotyledons</taxon>
        <taxon>Gunneridae</taxon>
        <taxon>Pentapetalae</taxon>
        <taxon>asterids</taxon>
        <taxon>lamiids</taxon>
        <taxon>Lamiales</taxon>
        <taxon>Gesneriaceae</taxon>
        <taxon>Didymocarpoideae</taxon>
        <taxon>Trichosporeae</taxon>
        <taxon>Loxocarpinae</taxon>
        <taxon>Dorcoceras</taxon>
    </lineage>
</organism>
<keyword evidence="2" id="KW-1185">Reference proteome</keyword>